<reference evidence="11 12" key="1">
    <citation type="journal article" date="2017" name="Curr. Biol.">
        <title>Genome architecture and evolution of a unichromosomal asexual nematode.</title>
        <authorList>
            <person name="Fradin H."/>
            <person name="Zegar C."/>
            <person name="Gutwein M."/>
            <person name="Lucas J."/>
            <person name="Kovtun M."/>
            <person name="Corcoran D."/>
            <person name="Baugh L.R."/>
            <person name="Kiontke K."/>
            <person name="Gunsalus K."/>
            <person name="Fitch D.H."/>
            <person name="Piano F."/>
        </authorList>
    </citation>
    <scope>NUCLEOTIDE SEQUENCE [LARGE SCALE GENOMIC DNA]</scope>
    <source>
        <strain evidence="11">PF1309</strain>
    </source>
</reference>
<evidence type="ECO:0000313" key="12">
    <source>
        <dbReference type="Proteomes" id="UP000218231"/>
    </source>
</evidence>
<feature type="compositionally biased region" description="Basic and acidic residues" evidence="9">
    <location>
        <begin position="290"/>
        <end position="315"/>
    </location>
</feature>
<feature type="region of interest" description="Disordered" evidence="9">
    <location>
        <begin position="290"/>
        <end position="323"/>
    </location>
</feature>
<dbReference type="SMART" id="SM00249">
    <property type="entry name" value="PHD"/>
    <property type="match status" value="2"/>
</dbReference>
<comment type="caution">
    <text evidence="11">The sequence shown here is derived from an EMBL/GenBank/DDBJ whole genome shotgun (WGS) entry which is preliminary data.</text>
</comment>
<dbReference type="GO" id="GO:0007399">
    <property type="term" value="P:nervous system development"/>
    <property type="evidence" value="ECO:0007669"/>
    <property type="project" value="TreeGrafter"/>
</dbReference>
<dbReference type="PANTHER" id="PTHR12951:SF1">
    <property type="entry name" value="PROTEIN UNC-119 HOMOLOG"/>
    <property type="match status" value="1"/>
</dbReference>
<dbReference type="GO" id="GO:0005929">
    <property type="term" value="C:cilium"/>
    <property type="evidence" value="ECO:0007669"/>
    <property type="project" value="TreeGrafter"/>
</dbReference>
<dbReference type="Pfam" id="PF00628">
    <property type="entry name" value="PHD"/>
    <property type="match status" value="1"/>
</dbReference>
<organism evidence="11 12">
    <name type="scientific">Diploscapter pachys</name>
    <dbReference type="NCBI Taxonomy" id="2018661"/>
    <lineage>
        <taxon>Eukaryota</taxon>
        <taxon>Metazoa</taxon>
        <taxon>Ecdysozoa</taxon>
        <taxon>Nematoda</taxon>
        <taxon>Chromadorea</taxon>
        <taxon>Rhabditida</taxon>
        <taxon>Rhabditina</taxon>
        <taxon>Rhabditomorpha</taxon>
        <taxon>Rhabditoidea</taxon>
        <taxon>Rhabditidae</taxon>
        <taxon>Diploscapter</taxon>
    </lineage>
</organism>
<gene>
    <name evidence="11" type="ORF">WR25_19779</name>
</gene>
<dbReference type="GO" id="GO:0060271">
    <property type="term" value="P:cilium assembly"/>
    <property type="evidence" value="ECO:0007669"/>
    <property type="project" value="TreeGrafter"/>
</dbReference>
<evidence type="ECO:0000256" key="9">
    <source>
        <dbReference type="SAM" id="MobiDB-lite"/>
    </source>
</evidence>
<comment type="similarity">
    <text evidence="1">Belongs to the PDE6D/unc-119 family.</text>
</comment>
<evidence type="ECO:0000256" key="2">
    <source>
        <dbReference type="ARBA" id="ARBA00022448"/>
    </source>
</evidence>
<keyword evidence="7" id="KW-0446">Lipid-binding</keyword>
<dbReference type="Gene3D" id="2.70.50.40">
    <property type="entry name" value="GMP phosphodiesterase, delta subunit"/>
    <property type="match status" value="1"/>
</dbReference>
<keyword evidence="3" id="KW-0479">Metal-binding</keyword>
<accession>A0A2A2L8M9</accession>
<keyword evidence="6" id="KW-0653">Protein transport</keyword>
<dbReference type="InterPro" id="IPR051519">
    <property type="entry name" value="PDE6D_unc-119_myristoyl-bd"/>
</dbReference>
<dbReference type="InterPro" id="IPR013083">
    <property type="entry name" value="Znf_RING/FYVE/PHD"/>
</dbReference>
<evidence type="ECO:0000256" key="1">
    <source>
        <dbReference type="ARBA" id="ARBA00008102"/>
    </source>
</evidence>
<dbReference type="Gene3D" id="3.30.40.10">
    <property type="entry name" value="Zinc/RING finger domain, C3HC4 (zinc finger)"/>
    <property type="match status" value="2"/>
</dbReference>
<dbReference type="InterPro" id="IPR037036">
    <property type="entry name" value="PDED_dom_sf"/>
</dbReference>
<evidence type="ECO:0000259" key="10">
    <source>
        <dbReference type="PROSITE" id="PS50016"/>
    </source>
</evidence>
<dbReference type="AlphaFoldDB" id="A0A2A2L8M9"/>
<keyword evidence="4 8" id="KW-0863">Zinc-finger</keyword>
<keyword evidence="12" id="KW-1185">Reference proteome</keyword>
<dbReference type="SUPFAM" id="SSF81296">
    <property type="entry name" value="E set domains"/>
    <property type="match status" value="1"/>
</dbReference>
<dbReference type="InterPro" id="IPR019786">
    <property type="entry name" value="Zinc_finger_PHD-type_CS"/>
</dbReference>
<protein>
    <recommendedName>
        <fullName evidence="10">PHD-type domain-containing protein</fullName>
    </recommendedName>
</protein>
<dbReference type="InterPro" id="IPR011011">
    <property type="entry name" value="Znf_FYVE_PHD"/>
</dbReference>
<evidence type="ECO:0000256" key="8">
    <source>
        <dbReference type="PROSITE-ProRule" id="PRU00146"/>
    </source>
</evidence>
<dbReference type="FunFam" id="2.70.50.40:FF:000003">
    <property type="entry name" value="UNC119 homologue, putative"/>
    <property type="match status" value="1"/>
</dbReference>
<evidence type="ECO:0000256" key="6">
    <source>
        <dbReference type="ARBA" id="ARBA00022927"/>
    </source>
</evidence>
<proteinExistence type="inferred from homology"/>
<dbReference type="Pfam" id="PF05351">
    <property type="entry name" value="GMP_PDE_delta"/>
    <property type="match status" value="1"/>
</dbReference>
<feature type="compositionally biased region" description="Basic and acidic residues" evidence="9">
    <location>
        <begin position="394"/>
        <end position="404"/>
    </location>
</feature>
<dbReference type="STRING" id="2018661.A0A2A2L8M9"/>
<dbReference type="EMBL" id="LIAE01007044">
    <property type="protein sequence ID" value="PAV82522.1"/>
    <property type="molecule type" value="Genomic_DNA"/>
</dbReference>
<keyword evidence="5" id="KW-0862">Zinc</keyword>
<keyword evidence="2" id="KW-0813">Transport</keyword>
<evidence type="ECO:0000256" key="4">
    <source>
        <dbReference type="ARBA" id="ARBA00022771"/>
    </source>
</evidence>
<dbReference type="GO" id="GO:0042953">
    <property type="term" value="P:lipoprotein transport"/>
    <property type="evidence" value="ECO:0007669"/>
    <property type="project" value="TreeGrafter"/>
</dbReference>
<dbReference type="OrthoDB" id="10248777at2759"/>
<feature type="region of interest" description="Disordered" evidence="9">
    <location>
        <begin position="394"/>
        <end position="484"/>
    </location>
</feature>
<dbReference type="InterPro" id="IPR008015">
    <property type="entry name" value="PDED_dom"/>
</dbReference>
<dbReference type="PANTHER" id="PTHR12951">
    <property type="entry name" value="RETINAL PROTEIN 4"/>
    <property type="match status" value="1"/>
</dbReference>
<dbReference type="InterPro" id="IPR001965">
    <property type="entry name" value="Znf_PHD"/>
</dbReference>
<feature type="compositionally biased region" description="Acidic residues" evidence="9">
    <location>
        <begin position="446"/>
        <end position="457"/>
    </location>
</feature>
<dbReference type="PROSITE" id="PS01359">
    <property type="entry name" value="ZF_PHD_1"/>
    <property type="match status" value="1"/>
</dbReference>
<feature type="domain" description="PHD-type" evidence="10">
    <location>
        <begin position="55"/>
        <end position="102"/>
    </location>
</feature>
<evidence type="ECO:0000256" key="7">
    <source>
        <dbReference type="ARBA" id="ARBA00023121"/>
    </source>
</evidence>
<dbReference type="SUPFAM" id="SSF57903">
    <property type="entry name" value="FYVE/PHD zinc finger"/>
    <property type="match status" value="2"/>
</dbReference>
<evidence type="ECO:0000256" key="3">
    <source>
        <dbReference type="ARBA" id="ARBA00022723"/>
    </source>
</evidence>
<dbReference type="GO" id="GO:0008270">
    <property type="term" value="F:zinc ion binding"/>
    <property type="evidence" value="ECO:0007669"/>
    <property type="project" value="UniProtKB-KW"/>
</dbReference>
<evidence type="ECO:0000256" key="5">
    <source>
        <dbReference type="ARBA" id="ARBA00022833"/>
    </source>
</evidence>
<dbReference type="InterPro" id="IPR019787">
    <property type="entry name" value="Znf_PHD-finger"/>
</dbReference>
<feature type="compositionally biased region" description="Basic and acidic residues" evidence="9">
    <location>
        <begin position="458"/>
        <end position="475"/>
    </location>
</feature>
<name>A0A2A2L8M9_9BILA</name>
<dbReference type="Proteomes" id="UP000218231">
    <property type="component" value="Unassembled WGS sequence"/>
</dbReference>
<dbReference type="PROSITE" id="PS50016">
    <property type="entry name" value="ZF_PHD_2"/>
    <property type="match status" value="1"/>
</dbReference>
<dbReference type="GO" id="GO:0008289">
    <property type="term" value="F:lipid binding"/>
    <property type="evidence" value="ECO:0007669"/>
    <property type="project" value="UniProtKB-KW"/>
</dbReference>
<sequence>MATNAAPAPKTKSWRYSKMDGFMPEIEKIKNVGSKREEMRIVKDDFSHAKNAMNDDFCSVCQESGVILCCDTCLSSFHLACHEPAIDQVPAGSFQCNRCKNTPAHLIPPKSSRIVKEPEEKRNARELSRLLKPLPKTKDSLEIAKTSVSDLIKASIQLNAVSFQLPEKMRNEVPGPWPHETTSQQREPIFGEICADCKNVNETDMMVRCDYCAKHFHLECLDEPYCRLPRGVWMCPLHIEHIIDHKLVKTESATERAGLWDKYGRGSLDPVIVMSGFFKKLIDNRKSAAKKANDNLKQEAENEQEKKEDAKMDGEVKEEEQEEKASAKILTSIRKRDRPRAWQYLEQGLTAEIHPTIKQLYVRRWDPAPKRRRRIVTKDEQESFLQAVETLKGIREKKSEKMEDNPQPADVQPPESSDDVQEKKPDDVTMASGSDAIATVVSSTGLDEEYEEPEEEESKEKAEIEKSEENEKVPEKSIMNTRSRTEKLAKISAAKFSTTHFQKKNVATRFGSFNTVFEPRNFMPSRFIMAVLKAEGRQYRPIAIQRPVLKLGLSDRADIRLSDYCASPCFSLTNLCATLIFDKMTTHFELDFGNGAGMVDGVLYGRAGRIWAGPKEGELCKCAKTIRKLAALDQPARLRHGSVVEIGCVRFVFASFFYFSSPPIISSFIKKSEKLASTKSETRPAASHSGNANLTPISEAELLQKDVITPEDVKRLSTITQDYLCKPSDNIYEIEFTRFKIRDLDTDQVLFEIEKPPEEIGGQPQEEPVTEPARYVRYRFSPEFLKLKHVGATVEFMVGSKPVNKFRMLERHFFKDKLLKSFDFEFGFCMPNSRNTCEHIYEFPQLNPQLMEEIIACPYETRSDSFYFVEDKLIMHNKADYAYDG</sequence>
<evidence type="ECO:0000313" key="11">
    <source>
        <dbReference type="EMBL" id="PAV82522.1"/>
    </source>
</evidence>
<dbReference type="InterPro" id="IPR014756">
    <property type="entry name" value="Ig_E-set"/>
</dbReference>